<organism evidence="1 2">
    <name type="scientific">Ceratodon purpureus</name>
    <name type="common">Fire moss</name>
    <name type="synonym">Dicranum purpureum</name>
    <dbReference type="NCBI Taxonomy" id="3225"/>
    <lineage>
        <taxon>Eukaryota</taxon>
        <taxon>Viridiplantae</taxon>
        <taxon>Streptophyta</taxon>
        <taxon>Embryophyta</taxon>
        <taxon>Bryophyta</taxon>
        <taxon>Bryophytina</taxon>
        <taxon>Bryopsida</taxon>
        <taxon>Dicranidae</taxon>
        <taxon>Pseudoditrichales</taxon>
        <taxon>Ditrichaceae</taxon>
        <taxon>Ceratodon</taxon>
    </lineage>
</organism>
<comment type="caution">
    <text evidence="1">The sequence shown here is derived from an EMBL/GenBank/DDBJ whole genome shotgun (WGS) entry which is preliminary data.</text>
</comment>
<name>A0A8T0I5I3_CERPU</name>
<gene>
    <name evidence="1" type="ORF">KC19_5G170900</name>
</gene>
<evidence type="ECO:0000313" key="2">
    <source>
        <dbReference type="Proteomes" id="UP000822688"/>
    </source>
</evidence>
<protein>
    <submittedName>
        <fullName evidence="1">Uncharacterized protein</fullName>
    </submittedName>
</protein>
<keyword evidence="2" id="KW-1185">Reference proteome</keyword>
<proteinExistence type="predicted"/>
<dbReference type="AlphaFoldDB" id="A0A8T0I5I3"/>
<evidence type="ECO:0000313" key="1">
    <source>
        <dbReference type="EMBL" id="KAG0577663.1"/>
    </source>
</evidence>
<accession>A0A8T0I5I3</accession>
<sequence>MTQMTVTDNQSSQEFRNDLFDSGHQQLNSMGLVRLHCSIECRYKQCIRRHWYCSRRLLEAHV</sequence>
<dbReference type="Proteomes" id="UP000822688">
    <property type="component" value="Chromosome 5"/>
</dbReference>
<dbReference type="EMBL" id="CM026425">
    <property type="protein sequence ID" value="KAG0577663.1"/>
    <property type="molecule type" value="Genomic_DNA"/>
</dbReference>
<reference evidence="1" key="1">
    <citation type="submission" date="2020-06" db="EMBL/GenBank/DDBJ databases">
        <title>WGS assembly of Ceratodon purpureus strain R40.</title>
        <authorList>
            <person name="Carey S.B."/>
            <person name="Jenkins J."/>
            <person name="Shu S."/>
            <person name="Lovell J.T."/>
            <person name="Sreedasyam A."/>
            <person name="Maumus F."/>
            <person name="Tiley G.P."/>
            <person name="Fernandez-Pozo N."/>
            <person name="Barry K."/>
            <person name="Chen C."/>
            <person name="Wang M."/>
            <person name="Lipzen A."/>
            <person name="Daum C."/>
            <person name="Saski C.A."/>
            <person name="Payton A.C."/>
            <person name="Mcbreen J.C."/>
            <person name="Conrad R.E."/>
            <person name="Kollar L.M."/>
            <person name="Olsson S."/>
            <person name="Huttunen S."/>
            <person name="Landis J.B."/>
            <person name="Wickett N.J."/>
            <person name="Johnson M.G."/>
            <person name="Rensing S.A."/>
            <person name="Grimwood J."/>
            <person name="Schmutz J."/>
            <person name="Mcdaniel S.F."/>
        </authorList>
    </citation>
    <scope>NUCLEOTIDE SEQUENCE</scope>
    <source>
        <strain evidence="1">R40</strain>
    </source>
</reference>